<dbReference type="STRING" id="706570.PT85_12935"/>
<sequence>MNRWLMLIALLLALRALAVEPNPSHSVIDDTGIDSQGLVSVNVGAGDLNQQINARAIAISAELATARLQLEQELELQSLDLSQDAQANLLGDSFSRNNGLIGVNQASGSGNQQINSFRLSLARQRQDLDDSVLAQQLVAPAQPSGATDQPKGNRIVVTDDKAFAGSRGVVQLNQSAGVGNQSVNSLSMTVVD</sequence>
<name>A0A0B3BI78_9PSED</name>
<dbReference type="EMBL" id="FTMC01000002">
    <property type="protein sequence ID" value="SIQ02398.1"/>
    <property type="molecule type" value="Genomic_DNA"/>
</dbReference>
<dbReference type="OrthoDB" id="7008646at2"/>
<reference evidence="2 4" key="1">
    <citation type="submission" date="2014-11" db="EMBL/GenBank/DDBJ databases">
        <title>Genome sequence of Pseudomonas tuomuerensis JCM 14085.</title>
        <authorList>
            <person name="Shin S.-K."/>
            <person name="Yi H."/>
        </authorList>
    </citation>
    <scope>NUCLEOTIDE SEQUENCE [LARGE SCALE GENOMIC DNA]</scope>
    <source>
        <strain evidence="2 4">JCM 14085</strain>
    </source>
</reference>
<accession>A0A0B2DAY4</accession>
<dbReference type="PATRIC" id="fig|706570.3.peg.1165"/>
<dbReference type="RefSeq" id="WP_027591392.1">
    <property type="nucleotide sequence ID" value="NZ_FMUP01000003.1"/>
</dbReference>
<evidence type="ECO:0000256" key="1">
    <source>
        <dbReference type="SAM" id="SignalP"/>
    </source>
</evidence>
<reference evidence="3 5" key="2">
    <citation type="submission" date="2017-01" db="EMBL/GenBank/DDBJ databases">
        <authorList>
            <person name="Mah S.A."/>
            <person name="Swanson W.J."/>
            <person name="Moy G.W."/>
            <person name="Vacquier V.D."/>
        </authorList>
    </citation>
    <scope>NUCLEOTIDE SEQUENCE [LARGE SCALE GENOMIC DNA]</scope>
    <source>
        <strain evidence="3 5">ATCC 29606</strain>
    </source>
</reference>
<accession>A0A0B3BI78</accession>
<dbReference type="Proteomes" id="UP000186079">
    <property type="component" value="Unassembled WGS sequence"/>
</dbReference>
<evidence type="ECO:0000313" key="5">
    <source>
        <dbReference type="Proteomes" id="UP000186079"/>
    </source>
</evidence>
<gene>
    <name evidence="2" type="ORF">PT85_12935</name>
    <name evidence="3" type="ORF">SAMN05421672_102115</name>
</gene>
<evidence type="ECO:0000313" key="2">
    <source>
        <dbReference type="EMBL" id="KHO64153.1"/>
    </source>
</evidence>
<dbReference type="AlphaFoldDB" id="A0A0B3BI78"/>
<feature type="chain" id="PRO_5015034541" description="Adhesin" evidence="1">
    <location>
        <begin position="19"/>
        <end position="192"/>
    </location>
</feature>
<keyword evidence="1" id="KW-0732">Signal</keyword>
<protein>
    <recommendedName>
        <fullName evidence="6">Adhesin</fullName>
    </recommendedName>
</protein>
<evidence type="ECO:0008006" key="6">
    <source>
        <dbReference type="Google" id="ProtNLM"/>
    </source>
</evidence>
<dbReference type="Proteomes" id="UP000030980">
    <property type="component" value="Unassembled WGS sequence"/>
</dbReference>
<evidence type="ECO:0000313" key="4">
    <source>
        <dbReference type="Proteomes" id="UP000030980"/>
    </source>
</evidence>
<dbReference type="EMBL" id="JTAK01000005">
    <property type="protein sequence ID" value="KHO64153.1"/>
    <property type="molecule type" value="Genomic_DNA"/>
</dbReference>
<feature type="signal peptide" evidence="1">
    <location>
        <begin position="1"/>
        <end position="18"/>
    </location>
</feature>
<proteinExistence type="predicted"/>
<evidence type="ECO:0000313" key="3">
    <source>
        <dbReference type="EMBL" id="SIQ02398.1"/>
    </source>
</evidence>
<organism evidence="2 4">
    <name type="scientific">Pseudomonas flexibilis</name>
    <dbReference type="NCBI Taxonomy" id="706570"/>
    <lineage>
        <taxon>Bacteria</taxon>
        <taxon>Pseudomonadati</taxon>
        <taxon>Pseudomonadota</taxon>
        <taxon>Gammaproteobacteria</taxon>
        <taxon>Pseudomonadales</taxon>
        <taxon>Pseudomonadaceae</taxon>
        <taxon>Pseudomonas</taxon>
    </lineage>
</organism>
<keyword evidence="4" id="KW-1185">Reference proteome</keyword>